<name>A0A2P8H9S6_9BACI</name>
<dbReference type="OrthoDB" id="2451641at2"/>
<evidence type="ECO:0000313" key="3">
    <source>
        <dbReference type="Proteomes" id="UP000242310"/>
    </source>
</evidence>
<gene>
    <name evidence="2" type="ORF">B0H94_11266</name>
</gene>
<evidence type="ECO:0000313" key="2">
    <source>
        <dbReference type="EMBL" id="PSL42983.1"/>
    </source>
</evidence>
<reference evidence="2 3" key="1">
    <citation type="submission" date="2018-03" db="EMBL/GenBank/DDBJ databases">
        <title>Genomic Encyclopedia of Type Strains, Phase III (KMG-III): the genomes of soil and plant-associated and newly described type strains.</title>
        <authorList>
            <person name="Whitman W."/>
        </authorList>
    </citation>
    <scope>NUCLEOTIDE SEQUENCE [LARGE SCALE GENOMIC DNA]</scope>
    <source>
        <strain evidence="2 3">CGMCC 1.07653</strain>
    </source>
</reference>
<dbReference type="RefSeq" id="WP_106589517.1">
    <property type="nucleotide sequence ID" value="NZ_PYAV01000012.1"/>
</dbReference>
<organism evidence="2 3">
    <name type="scientific">Salsuginibacillus halophilus</name>
    <dbReference type="NCBI Taxonomy" id="517424"/>
    <lineage>
        <taxon>Bacteria</taxon>
        <taxon>Bacillati</taxon>
        <taxon>Bacillota</taxon>
        <taxon>Bacilli</taxon>
        <taxon>Bacillales</taxon>
        <taxon>Bacillaceae</taxon>
        <taxon>Salsuginibacillus</taxon>
    </lineage>
</organism>
<evidence type="ECO:0000256" key="1">
    <source>
        <dbReference type="SAM" id="MobiDB-lite"/>
    </source>
</evidence>
<comment type="caution">
    <text evidence="2">The sequence shown here is derived from an EMBL/GenBank/DDBJ whole genome shotgun (WGS) entry which is preliminary data.</text>
</comment>
<dbReference type="Proteomes" id="UP000242310">
    <property type="component" value="Unassembled WGS sequence"/>
</dbReference>
<dbReference type="AlphaFoldDB" id="A0A2P8H9S6"/>
<proteinExistence type="predicted"/>
<feature type="region of interest" description="Disordered" evidence="1">
    <location>
        <begin position="44"/>
        <end position="69"/>
    </location>
</feature>
<dbReference type="EMBL" id="PYAV01000012">
    <property type="protein sequence ID" value="PSL42983.1"/>
    <property type="molecule type" value="Genomic_DNA"/>
</dbReference>
<sequence>MADFTTYLSEENMKEPVRKVWMQQEDASEYDKWISVVMTESGHSSMTGEVEKKEDLSVESRGGVDEPVSLETGERQVVAYIVQTDEQSFSGRSHITIEEQLEEVTDYEQVYVMSIELLT</sequence>
<accession>A0A2P8H9S6</accession>
<keyword evidence="3" id="KW-1185">Reference proteome</keyword>
<feature type="compositionally biased region" description="Basic and acidic residues" evidence="1">
    <location>
        <begin position="49"/>
        <end position="64"/>
    </location>
</feature>
<protein>
    <submittedName>
        <fullName evidence="2">Uncharacterized protein</fullName>
    </submittedName>
</protein>